<gene>
    <name evidence="2" type="ORF">CAL23_12360</name>
</gene>
<dbReference type="Gene3D" id="3.30.1540.10">
    <property type="entry name" value="formyl-coa transferase, domain 3"/>
    <property type="match status" value="1"/>
</dbReference>
<sequence length="384" mass="40546">MTGALEGLRVLDMGQWIAAPYCTAMLADFGAEVIKIEKPGGGDDQRHSSPFVDGQSAFFNLFNRNKHSVTIDLSTPAGRAQCRDLIRDADVLVENYRPGVMARLGLDYATLHAQFPRLVYCSISGFGQSGPLRGEGGFDLVIQAMSGLAAQCGPTEGPAHRLPIPIVDVSTALFATIGVLTALAARQKTGVGQLVDVALLDAALAMAPLEVADYLATGRNPERMGQASRNAAPYQIFRTQDGAIALGAASQPLWEKTCDLLDRPALKADPRFADNTARLAHRAVLAELVEQALATQPSEHWLARLREAGIPAGPVLSYADILHHPQVAAREMVRRPETASAATAATLASPIRLSDTPARFVSGAPALGAHNTLLNAAAPADPAA</sequence>
<keyword evidence="1 2" id="KW-0808">Transferase</keyword>
<keyword evidence="3" id="KW-1185">Reference proteome</keyword>
<evidence type="ECO:0000313" key="2">
    <source>
        <dbReference type="EMBL" id="OZI78613.1"/>
    </source>
</evidence>
<dbReference type="InterPro" id="IPR044855">
    <property type="entry name" value="CoA-Trfase_III_dom3_sf"/>
</dbReference>
<dbReference type="SUPFAM" id="SSF89796">
    <property type="entry name" value="CoA-transferase family III (CaiB/BaiF)"/>
    <property type="match status" value="1"/>
</dbReference>
<dbReference type="Pfam" id="PF02515">
    <property type="entry name" value="CoA_transf_3"/>
    <property type="match status" value="1"/>
</dbReference>
<dbReference type="PANTHER" id="PTHR48207">
    <property type="entry name" value="SUCCINATE--HYDROXYMETHYLGLUTARATE COA-TRANSFERASE"/>
    <property type="match status" value="1"/>
</dbReference>
<comment type="caution">
    <text evidence="2">The sequence shown here is derived from an EMBL/GenBank/DDBJ whole genome shotgun (WGS) entry which is preliminary data.</text>
</comment>
<name>A0ABX4FCS5_9BORD</name>
<proteinExistence type="predicted"/>
<dbReference type="InterPro" id="IPR050483">
    <property type="entry name" value="CoA-transferase_III_domain"/>
</dbReference>
<evidence type="ECO:0000256" key="1">
    <source>
        <dbReference type="ARBA" id="ARBA00022679"/>
    </source>
</evidence>
<accession>A0ABX4FCS5</accession>
<dbReference type="Proteomes" id="UP000216524">
    <property type="component" value="Unassembled WGS sequence"/>
</dbReference>
<dbReference type="InterPro" id="IPR003673">
    <property type="entry name" value="CoA-Trfase_fam_III"/>
</dbReference>
<dbReference type="Gene3D" id="3.40.50.10540">
    <property type="entry name" value="Crotonobetainyl-coa:carnitine coa-transferase, domain 1"/>
    <property type="match status" value="1"/>
</dbReference>
<dbReference type="PANTHER" id="PTHR48207:SF3">
    <property type="entry name" value="SUCCINATE--HYDROXYMETHYLGLUTARATE COA-TRANSFERASE"/>
    <property type="match status" value="1"/>
</dbReference>
<organism evidence="2 3">
    <name type="scientific">Bordetella genomosp. 6</name>
    <dbReference type="NCBI Taxonomy" id="463024"/>
    <lineage>
        <taxon>Bacteria</taxon>
        <taxon>Pseudomonadati</taxon>
        <taxon>Pseudomonadota</taxon>
        <taxon>Betaproteobacteria</taxon>
        <taxon>Burkholderiales</taxon>
        <taxon>Alcaligenaceae</taxon>
        <taxon>Bordetella</taxon>
    </lineage>
</organism>
<reference evidence="2 3" key="1">
    <citation type="submission" date="2017-05" db="EMBL/GenBank/DDBJ databases">
        <title>Complete and WGS of Bordetella genogroups.</title>
        <authorList>
            <person name="Spilker T."/>
            <person name="Lipuma J."/>
        </authorList>
    </citation>
    <scope>NUCLEOTIDE SEQUENCE [LARGE SCALE GENOMIC DNA]</scope>
    <source>
        <strain evidence="2 3">AU3139</strain>
    </source>
</reference>
<dbReference type="EMBL" id="NEVV01000002">
    <property type="protein sequence ID" value="OZI78613.1"/>
    <property type="molecule type" value="Genomic_DNA"/>
</dbReference>
<evidence type="ECO:0000313" key="3">
    <source>
        <dbReference type="Proteomes" id="UP000216524"/>
    </source>
</evidence>
<dbReference type="InterPro" id="IPR023606">
    <property type="entry name" value="CoA-Trfase_III_dom_1_sf"/>
</dbReference>
<dbReference type="RefSeq" id="WP_033467844.1">
    <property type="nucleotide sequence ID" value="NZ_NEVV01000002.1"/>
</dbReference>
<dbReference type="GO" id="GO:0016740">
    <property type="term" value="F:transferase activity"/>
    <property type="evidence" value="ECO:0007669"/>
    <property type="project" value="UniProtKB-KW"/>
</dbReference>
<protein>
    <submittedName>
        <fullName evidence="2">CoA transferase</fullName>
    </submittedName>
</protein>